<organism evidence="12 13">
    <name type="scientific">Kryptolebias marmoratus</name>
    <name type="common">Mangrove killifish</name>
    <name type="synonym">Rivulus marmoratus</name>
    <dbReference type="NCBI Taxonomy" id="37003"/>
    <lineage>
        <taxon>Eukaryota</taxon>
        <taxon>Metazoa</taxon>
        <taxon>Chordata</taxon>
        <taxon>Craniata</taxon>
        <taxon>Vertebrata</taxon>
        <taxon>Euteleostomi</taxon>
        <taxon>Actinopterygii</taxon>
        <taxon>Neopterygii</taxon>
        <taxon>Teleostei</taxon>
        <taxon>Neoteleostei</taxon>
        <taxon>Acanthomorphata</taxon>
        <taxon>Ovalentaria</taxon>
        <taxon>Atherinomorphae</taxon>
        <taxon>Cyprinodontiformes</taxon>
        <taxon>Rivulidae</taxon>
        <taxon>Kryptolebias</taxon>
    </lineage>
</organism>
<dbReference type="GO" id="GO:0005886">
    <property type="term" value="C:plasma membrane"/>
    <property type="evidence" value="ECO:0007669"/>
    <property type="project" value="UniProtKB-SubCell"/>
</dbReference>
<accession>A0A3Q2ZWB4</accession>
<dbReference type="PANTHER" id="PTHR24249">
    <property type="entry name" value="HISTAMINE RECEPTOR-RELATED G-PROTEIN COUPLED RECEPTOR"/>
    <property type="match status" value="1"/>
</dbReference>
<keyword evidence="4 10" id="KW-1133">Transmembrane helix</keyword>
<keyword evidence="2" id="KW-1003">Cell membrane</keyword>
<keyword evidence="5 9" id="KW-0297">G-protein coupled receptor</keyword>
<feature type="transmembrane region" description="Helical" evidence="10">
    <location>
        <begin position="283"/>
        <end position="304"/>
    </location>
</feature>
<evidence type="ECO:0000256" key="4">
    <source>
        <dbReference type="ARBA" id="ARBA00022989"/>
    </source>
</evidence>
<comment type="subcellular location">
    <subcellularLocation>
        <location evidence="1">Cell membrane</location>
        <topology evidence="1">Multi-pass membrane protein</topology>
    </subcellularLocation>
</comment>
<dbReference type="CDD" id="cd15055">
    <property type="entry name" value="7tmA_TAARs"/>
    <property type="match status" value="1"/>
</dbReference>
<evidence type="ECO:0000256" key="1">
    <source>
        <dbReference type="ARBA" id="ARBA00004651"/>
    </source>
</evidence>
<dbReference type="Pfam" id="PF00001">
    <property type="entry name" value="7tm_1"/>
    <property type="match status" value="1"/>
</dbReference>
<reference evidence="12" key="2">
    <citation type="submission" date="2025-09" db="UniProtKB">
        <authorList>
            <consortium name="Ensembl"/>
        </authorList>
    </citation>
    <scope>IDENTIFICATION</scope>
</reference>
<dbReference type="PRINTS" id="PR00237">
    <property type="entry name" value="GPCRRHODOPSN"/>
</dbReference>
<evidence type="ECO:0000313" key="12">
    <source>
        <dbReference type="Ensembl" id="ENSKMAP00000008148.1"/>
    </source>
</evidence>
<dbReference type="OMA" id="XHISGIV"/>
<keyword evidence="6 10" id="KW-0472">Membrane</keyword>
<dbReference type="GO" id="GO:0001594">
    <property type="term" value="F:trace-amine receptor activity"/>
    <property type="evidence" value="ECO:0007669"/>
    <property type="project" value="TreeGrafter"/>
</dbReference>
<dbReference type="GeneTree" id="ENSGT01050000244823"/>
<evidence type="ECO:0000256" key="5">
    <source>
        <dbReference type="ARBA" id="ARBA00023040"/>
    </source>
</evidence>
<evidence type="ECO:0000256" key="8">
    <source>
        <dbReference type="ARBA" id="ARBA00023224"/>
    </source>
</evidence>
<sequence>MQTLEEAELCFPHLLNSSCRKAMRPHSVSMFIYITLSSISLLTVTLNMLVIISISHFKKLHSPTNILLQSLAVSDCMVGFIISFQIMYIDGCWYLGDLMCALYLVSGYVVSSTSIGIMVLISVDRYIAICYPLYYPRKVTVEIAKICVSICWIFVFLCHSLLLRNNLHKPGRYNSCSGECVVVVDNIGEIFDLLFSFIGPVTVIIVLYLRVFVVAVSQARSMRSHVTAVTLQGSVKVTAKKSEMKAAMILGVVVVVFLLCTCPYFCITGVVQDAGVSASSVTFLLFSCNSTLNPLIYALFYPWFKKSVKLILTLQILKPGSCDTNIM</sequence>
<evidence type="ECO:0000256" key="2">
    <source>
        <dbReference type="ARBA" id="ARBA00022475"/>
    </source>
</evidence>
<keyword evidence="8 9" id="KW-0807">Transducer</keyword>
<keyword evidence="7 9" id="KW-0675">Receptor</keyword>
<feature type="transmembrane region" description="Helical" evidence="10">
    <location>
        <begin position="66"/>
        <end position="89"/>
    </location>
</feature>
<dbReference type="PROSITE" id="PS50262">
    <property type="entry name" value="G_PROTEIN_RECEP_F1_2"/>
    <property type="match status" value="1"/>
</dbReference>
<name>A0A3Q2ZWB4_KRYMA</name>
<protein>
    <submittedName>
        <fullName evidence="12">Trace amine-associated receptor 13c-like</fullName>
    </submittedName>
</protein>
<dbReference type="InterPro" id="IPR017452">
    <property type="entry name" value="GPCR_Rhodpsn_7TM"/>
</dbReference>
<dbReference type="Ensembl" id="ENSKMAT00000008274.1">
    <property type="protein sequence ID" value="ENSKMAP00000008148.1"/>
    <property type="gene ID" value="ENSKMAG00000006124.1"/>
</dbReference>
<dbReference type="SUPFAM" id="SSF81321">
    <property type="entry name" value="Family A G protein-coupled receptor-like"/>
    <property type="match status" value="1"/>
</dbReference>
<feature type="transmembrane region" description="Helical" evidence="10">
    <location>
        <begin position="143"/>
        <end position="163"/>
    </location>
</feature>
<dbReference type="AlphaFoldDB" id="A0A3Q2ZWB4"/>
<keyword evidence="13" id="KW-1185">Reference proteome</keyword>
<comment type="similarity">
    <text evidence="9">Belongs to the G-protein coupled receptor 1 family.</text>
</comment>
<evidence type="ECO:0000256" key="6">
    <source>
        <dbReference type="ARBA" id="ARBA00023136"/>
    </source>
</evidence>
<proteinExistence type="inferred from homology"/>
<reference evidence="12" key="1">
    <citation type="submission" date="2025-08" db="UniProtKB">
        <authorList>
            <consortium name="Ensembl"/>
        </authorList>
    </citation>
    <scope>IDENTIFICATION</scope>
</reference>
<feature type="transmembrane region" description="Helical" evidence="10">
    <location>
        <begin position="193"/>
        <end position="216"/>
    </location>
</feature>
<dbReference type="Proteomes" id="UP000264800">
    <property type="component" value="Unplaced"/>
</dbReference>
<feature type="domain" description="G-protein coupled receptors family 1 profile" evidence="11">
    <location>
        <begin position="46"/>
        <end position="297"/>
    </location>
</feature>
<dbReference type="InterPro" id="IPR000276">
    <property type="entry name" value="GPCR_Rhodpsn"/>
</dbReference>
<evidence type="ECO:0000313" key="13">
    <source>
        <dbReference type="Proteomes" id="UP000264800"/>
    </source>
</evidence>
<evidence type="ECO:0000256" key="10">
    <source>
        <dbReference type="SAM" id="Phobius"/>
    </source>
</evidence>
<feature type="transmembrane region" description="Helical" evidence="10">
    <location>
        <begin position="30"/>
        <end position="54"/>
    </location>
</feature>
<dbReference type="PANTHER" id="PTHR24249:SF381">
    <property type="entry name" value="TRACE AMINE ASSOCIATED RECEPTOR 19P-RELATED"/>
    <property type="match status" value="1"/>
</dbReference>
<dbReference type="InterPro" id="IPR050569">
    <property type="entry name" value="TAAR"/>
</dbReference>
<dbReference type="Gene3D" id="1.20.1070.10">
    <property type="entry name" value="Rhodopsin 7-helix transmembrane proteins"/>
    <property type="match status" value="1"/>
</dbReference>
<evidence type="ECO:0000256" key="7">
    <source>
        <dbReference type="ARBA" id="ARBA00023170"/>
    </source>
</evidence>
<feature type="transmembrane region" description="Helical" evidence="10">
    <location>
        <begin position="101"/>
        <end position="123"/>
    </location>
</feature>
<dbReference type="PROSITE" id="PS00237">
    <property type="entry name" value="G_PROTEIN_RECEP_F1_1"/>
    <property type="match status" value="1"/>
</dbReference>
<evidence type="ECO:0000259" key="11">
    <source>
        <dbReference type="PROSITE" id="PS50262"/>
    </source>
</evidence>
<keyword evidence="3 9" id="KW-0812">Transmembrane</keyword>
<evidence type="ECO:0000256" key="9">
    <source>
        <dbReference type="RuleBase" id="RU000688"/>
    </source>
</evidence>
<feature type="transmembrane region" description="Helical" evidence="10">
    <location>
        <begin position="246"/>
        <end position="271"/>
    </location>
</feature>
<evidence type="ECO:0000256" key="3">
    <source>
        <dbReference type="ARBA" id="ARBA00022692"/>
    </source>
</evidence>